<feature type="repeat" description="TPR" evidence="1">
    <location>
        <begin position="572"/>
        <end position="605"/>
    </location>
</feature>
<dbReference type="SUPFAM" id="SSF48452">
    <property type="entry name" value="TPR-like"/>
    <property type="match status" value="2"/>
</dbReference>
<evidence type="ECO:0000259" key="2">
    <source>
        <dbReference type="Pfam" id="PF13191"/>
    </source>
</evidence>
<dbReference type="InterPro" id="IPR042197">
    <property type="entry name" value="Apaf_helical"/>
</dbReference>
<dbReference type="Pfam" id="PF13181">
    <property type="entry name" value="TPR_8"/>
    <property type="match status" value="1"/>
</dbReference>
<dbReference type="InterPro" id="IPR011990">
    <property type="entry name" value="TPR-like_helical_dom_sf"/>
</dbReference>
<dbReference type="Gene3D" id="3.40.50.300">
    <property type="entry name" value="P-loop containing nucleotide triphosphate hydrolases"/>
    <property type="match status" value="1"/>
</dbReference>
<dbReference type="Gene3D" id="1.10.10.10">
    <property type="entry name" value="Winged helix-like DNA-binding domain superfamily/Winged helix DNA-binding domain"/>
    <property type="match status" value="1"/>
</dbReference>
<evidence type="ECO:0000313" key="4">
    <source>
        <dbReference type="Proteomes" id="UP000265719"/>
    </source>
</evidence>
<feature type="repeat" description="TPR" evidence="1">
    <location>
        <begin position="612"/>
        <end position="645"/>
    </location>
</feature>
<feature type="domain" description="Orc1-like AAA ATPase" evidence="2">
    <location>
        <begin position="48"/>
        <end position="234"/>
    </location>
</feature>
<proteinExistence type="predicted"/>
<dbReference type="Pfam" id="PF13191">
    <property type="entry name" value="AAA_16"/>
    <property type="match status" value="1"/>
</dbReference>
<dbReference type="PRINTS" id="PR00364">
    <property type="entry name" value="DISEASERSIST"/>
</dbReference>
<dbReference type="Gene3D" id="1.25.40.10">
    <property type="entry name" value="Tetratricopeptide repeat domain"/>
    <property type="match status" value="1"/>
</dbReference>
<dbReference type="Gene3D" id="1.10.8.430">
    <property type="entry name" value="Helical domain of apoptotic protease-activating factors"/>
    <property type="match status" value="1"/>
</dbReference>
<reference evidence="3" key="1">
    <citation type="submission" date="2020-10" db="EMBL/GenBank/DDBJ databases">
        <title>De novo genome project of the cellulose decomposer Thermobifida halotolerans type strain.</title>
        <authorList>
            <person name="Nagy I."/>
            <person name="Horvath B."/>
            <person name="Kukolya J."/>
            <person name="Nagy I."/>
            <person name="Orsini M."/>
        </authorList>
    </citation>
    <scope>NUCLEOTIDE SEQUENCE</scope>
    <source>
        <strain evidence="3">DSM 44931</strain>
    </source>
</reference>
<protein>
    <submittedName>
        <fullName evidence="3">Tetratricopeptide repeat protein</fullName>
    </submittedName>
</protein>
<dbReference type="Proteomes" id="UP000265719">
    <property type="component" value="Chromosome"/>
</dbReference>
<dbReference type="SUPFAM" id="SSF52540">
    <property type="entry name" value="P-loop containing nucleoside triphosphate hydrolases"/>
    <property type="match status" value="1"/>
</dbReference>
<dbReference type="InterPro" id="IPR036388">
    <property type="entry name" value="WH-like_DNA-bd_sf"/>
</dbReference>
<dbReference type="GO" id="GO:0043531">
    <property type="term" value="F:ADP binding"/>
    <property type="evidence" value="ECO:0007669"/>
    <property type="project" value="InterPro"/>
</dbReference>
<keyword evidence="1" id="KW-0802">TPR repeat</keyword>
<evidence type="ECO:0000313" key="3">
    <source>
        <dbReference type="EMBL" id="UOE20476.1"/>
    </source>
</evidence>
<dbReference type="InterPro" id="IPR019734">
    <property type="entry name" value="TPR_rpt"/>
</dbReference>
<feature type="repeat" description="TPR" evidence="1">
    <location>
        <begin position="492"/>
        <end position="525"/>
    </location>
</feature>
<dbReference type="PROSITE" id="PS50293">
    <property type="entry name" value="TPR_REGION"/>
    <property type="match status" value="1"/>
</dbReference>
<accession>A0AA97LYR9</accession>
<organism evidence="3 4">
    <name type="scientific">Thermobifida halotolerans</name>
    <dbReference type="NCBI Taxonomy" id="483545"/>
    <lineage>
        <taxon>Bacteria</taxon>
        <taxon>Bacillati</taxon>
        <taxon>Actinomycetota</taxon>
        <taxon>Actinomycetes</taxon>
        <taxon>Streptosporangiales</taxon>
        <taxon>Nocardiopsidaceae</taxon>
        <taxon>Thermobifida</taxon>
    </lineage>
</organism>
<dbReference type="AlphaFoldDB" id="A0AA97LYR9"/>
<dbReference type="InterPro" id="IPR041664">
    <property type="entry name" value="AAA_16"/>
</dbReference>
<feature type="repeat" description="TPR" evidence="1">
    <location>
        <begin position="532"/>
        <end position="565"/>
    </location>
</feature>
<dbReference type="RefSeq" id="WP_068689195.1">
    <property type="nucleotide sequence ID" value="NZ_CP063196.1"/>
</dbReference>
<sequence>MTGTFQYRDHIDFRDATIHGDAIGVKNEYLPRPATTVWNALPAPPPVFTGREDELAALLQALESSAEESGGVVVSSAAASVAGMGGVGKSALTAMAAHRACQEGWFTRVLWVDLYGYSPGIQALTADRALDVLLRALGVDHKELPATVQEKSALYRSQLAQVAAAQGGPVLVVADNAAGAAQVRPLLPGPGGNRLIVTSRRLLSTLTGVRHLRLDALTPEASLDLLTSLLAAADPDHPHLSDPQGLKRVARLCAGLPLALQIAAGLMVRSTRGTPTRLADQLRGTSPVERLKDEENTLHTVFDLSYEELTPDHARVFVLLGRAPGATISTAAATVLTGLDEDTLIEMLDDLAAAHLITDHPATDRWGMHDLLADYTRTREVSGERDALVRLLDHYTAMTEAANAHLRALPGEETPGTFADRSGATAWLDAEHTTLIDAVRVADRIGHTSAAVNLPLNLAEYLKQRRFFADKVTVNTVARDTARRMGDRHNEAKAWNNLGIALQEMGETDEAIDALDRALACCEETGDRHREASTLNSLGLALHRVPRFEEAITALERARALHIENGNRRGEAIARHSLGEVLRKMGRFEDALDSFRCALALHQELGNRPSEARAVHGIGNVLRDTHRFEEAITALRHALALHRDAGEHHSEATAWHNLSYALRENGQFGESVSALERAVELYAGTGDDYWRATAQDQLDELRREGMSG</sequence>
<dbReference type="PANTHER" id="PTHR47691:SF3">
    <property type="entry name" value="HTH-TYPE TRANSCRIPTIONAL REGULATOR RV0890C-RELATED"/>
    <property type="match status" value="1"/>
</dbReference>
<name>A0AA97LYR9_9ACTN</name>
<dbReference type="Pfam" id="PF13424">
    <property type="entry name" value="TPR_12"/>
    <property type="match status" value="2"/>
</dbReference>
<keyword evidence="4" id="KW-1185">Reference proteome</keyword>
<gene>
    <name evidence="3" type="ORF">NI17_004410</name>
</gene>
<dbReference type="SMART" id="SM00028">
    <property type="entry name" value="TPR"/>
    <property type="match status" value="5"/>
</dbReference>
<evidence type="ECO:0000256" key="1">
    <source>
        <dbReference type="PROSITE-ProRule" id="PRU00339"/>
    </source>
</evidence>
<dbReference type="EMBL" id="CP063196">
    <property type="protein sequence ID" value="UOE20476.1"/>
    <property type="molecule type" value="Genomic_DNA"/>
</dbReference>
<dbReference type="InterPro" id="IPR027417">
    <property type="entry name" value="P-loop_NTPase"/>
</dbReference>
<dbReference type="KEGG" id="thao:NI17_004410"/>
<dbReference type="PROSITE" id="PS50005">
    <property type="entry name" value="TPR"/>
    <property type="match status" value="4"/>
</dbReference>
<dbReference type="PANTHER" id="PTHR47691">
    <property type="entry name" value="REGULATOR-RELATED"/>
    <property type="match status" value="1"/>
</dbReference>